<dbReference type="GO" id="GO:0016810">
    <property type="term" value="F:hydrolase activity, acting on carbon-nitrogen (but not peptide) bonds"/>
    <property type="evidence" value="ECO:0007669"/>
    <property type="project" value="InterPro"/>
</dbReference>
<reference evidence="2 3" key="2">
    <citation type="journal article" date="2011" name="J. Bacteriol.">
        <title>Complete genome sequence of the anaerobic, halophilic alkalithermophile Natranaerobius thermophilus JW/NM-WN-LF.</title>
        <authorList>
            <person name="Zhao B."/>
            <person name="Mesbah N.M."/>
            <person name="Dalin E."/>
            <person name="Goodwin L."/>
            <person name="Nolan M."/>
            <person name="Pitluck S."/>
            <person name="Chertkov O."/>
            <person name="Brettin T.S."/>
            <person name="Han J."/>
            <person name="Larimer F.W."/>
            <person name="Land M.L."/>
            <person name="Hauser L."/>
            <person name="Kyrpides N."/>
            <person name="Wiegel J."/>
        </authorList>
    </citation>
    <scope>NUCLEOTIDE SEQUENCE [LARGE SCALE GENOMIC DNA]</scope>
    <source>
        <strain evidence="3">ATCC BAA-1301 / DSM 18059 / JW/NM-WN-LF</strain>
    </source>
</reference>
<dbReference type="InterPro" id="IPR057744">
    <property type="entry name" value="OTAase-like"/>
</dbReference>
<dbReference type="SUPFAM" id="SSF51338">
    <property type="entry name" value="Composite domain of metallo-dependent hydrolases"/>
    <property type="match status" value="1"/>
</dbReference>
<dbReference type="PROSITE" id="PS01137">
    <property type="entry name" value="TATD_1"/>
    <property type="match status" value="1"/>
</dbReference>
<accession>B2A5T5</accession>
<feature type="domain" description="Amidohydrolase-related" evidence="1">
    <location>
        <begin position="61"/>
        <end position="405"/>
    </location>
</feature>
<dbReference type="EMBL" id="CP001034">
    <property type="protein sequence ID" value="ACB84028.1"/>
    <property type="molecule type" value="Genomic_DNA"/>
</dbReference>
<dbReference type="SUPFAM" id="SSF51556">
    <property type="entry name" value="Metallo-dependent hydrolases"/>
    <property type="match status" value="1"/>
</dbReference>
<dbReference type="InterPro" id="IPR011059">
    <property type="entry name" value="Metal-dep_hydrolase_composite"/>
</dbReference>
<protein>
    <submittedName>
        <fullName evidence="2">Amidohydrolase</fullName>
    </submittedName>
</protein>
<dbReference type="CDD" id="cd01299">
    <property type="entry name" value="Met_dep_hydrolase_A"/>
    <property type="match status" value="1"/>
</dbReference>
<reference evidence="2 3" key="1">
    <citation type="submission" date="2008-04" db="EMBL/GenBank/DDBJ databases">
        <title>Complete sequence of chromosome of Natranaerobius thermophilus JW/NM-WN-LF.</title>
        <authorList>
            <consortium name="US DOE Joint Genome Institute"/>
            <person name="Copeland A."/>
            <person name="Lucas S."/>
            <person name="Lapidus A."/>
            <person name="Glavina del Rio T."/>
            <person name="Dalin E."/>
            <person name="Tice H."/>
            <person name="Bruce D."/>
            <person name="Goodwin L."/>
            <person name="Pitluck S."/>
            <person name="Chertkov O."/>
            <person name="Brettin T."/>
            <person name="Detter J.C."/>
            <person name="Han C."/>
            <person name="Kuske C.R."/>
            <person name="Schmutz J."/>
            <person name="Larimer F."/>
            <person name="Land M."/>
            <person name="Hauser L."/>
            <person name="Kyrpides N."/>
            <person name="Lykidis A."/>
            <person name="Mesbah N.M."/>
            <person name="Wiegel J."/>
        </authorList>
    </citation>
    <scope>NUCLEOTIDE SEQUENCE [LARGE SCALE GENOMIC DNA]</scope>
    <source>
        <strain evidence="3">ATCC BAA-1301 / DSM 18059 / JW/NM-WN-LF</strain>
    </source>
</reference>
<gene>
    <name evidence="2" type="ordered locus">Nther_0432</name>
</gene>
<dbReference type="AlphaFoldDB" id="B2A5T5"/>
<dbReference type="InParanoid" id="B2A5T5"/>
<dbReference type="HOGENOM" id="CLU_023620_2_2_9"/>
<dbReference type="Gene3D" id="2.30.40.10">
    <property type="entry name" value="Urease, subunit C, domain 1"/>
    <property type="match status" value="1"/>
</dbReference>
<dbReference type="eggNOG" id="COG1228">
    <property type="taxonomic scope" value="Bacteria"/>
</dbReference>
<dbReference type="STRING" id="457570.Nther_0432"/>
<sequence>MTKILACGKVFTGETNKVFSRGAVAVQDNEIIDIDVDSQNPGEELKKKYPEAEYYDLSGHTVLPGLIDSHIHLDLHGMADTFDENFVEDKLRSIRASRAMEDTLFSGFTTVRNCGSVNWIDISVKEAVRRGIINGPRILTSGKILSITSPGSEYFYGLYREADGYDGFKLAAREQLKMGADLLKLMATGAIMNPGGVPGATQPDEKEIKAIVREAKKLNKKVAAHAHGAEGIKNAVRAGVDTIEHGTFADNESHELMVEYGVYLVPTLAPDYFMSKHGKEGGVASFIVDKLKKKREARLEALDRAIETGVKIACGSDAGTPYNYHENNAQELKVLVSEGLLSPGEAIRSATQYSAEACGLLDELGTISQEKKADIIAVDGDPTENIDVLTDKDNIRFVMKDGEIVKDQRSGKHSSISSQSA</sequence>
<dbReference type="OrthoDB" id="9797498at2"/>
<evidence type="ECO:0000313" key="3">
    <source>
        <dbReference type="Proteomes" id="UP000001683"/>
    </source>
</evidence>
<dbReference type="PANTHER" id="PTHR43135:SF3">
    <property type="entry name" value="ALPHA-D-RIBOSE 1-METHYLPHOSPHONATE 5-TRIPHOSPHATE DIPHOSPHATASE"/>
    <property type="match status" value="1"/>
</dbReference>
<dbReference type="PANTHER" id="PTHR43135">
    <property type="entry name" value="ALPHA-D-RIBOSE 1-METHYLPHOSPHONATE 5-TRIPHOSPHATE DIPHOSPHATASE"/>
    <property type="match status" value="1"/>
</dbReference>
<dbReference type="InterPro" id="IPR032466">
    <property type="entry name" value="Metal_Hydrolase"/>
</dbReference>
<evidence type="ECO:0000313" key="2">
    <source>
        <dbReference type="EMBL" id="ACB84028.1"/>
    </source>
</evidence>
<evidence type="ECO:0000259" key="1">
    <source>
        <dbReference type="Pfam" id="PF01979"/>
    </source>
</evidence>
<proteinExistence type="predicted"/>
<dbReference type="Proteomes" id="UP000001683">
    <property type="component" value="Chromosome"/>
</dbReference>
<dbReference type="Gene3D" id="3.20.20.140">
    <property type="entry name" value="Metal-dependent hydrolases"/>
    <property type="match status" value="1"/>
</dbReference>
<organism evidence="2 3">
    <name type="scientific">Natranaerobius thermophilus (strain ATCC BAA-1301 / DSM 18059 / JW/NM-WN-LF)</name>
    <dbReference type="NCBI Taxonomy" id="457570"/>
    <lineage>
        <taxon>Bacteria</taxon>
        <taxon>Bacillati</taxon>
        <taxon>Bacillota</taxon>
        <taxon>Clostridia</taxon>
        <taxon>Natranaerobiales</taxon>
        <taxon>Natranaerobiaceae</taxon>
        <taxon>Natranaerobius</taxon>
    </lineage>
</organism>
<dbReference type="KEGG" id="nth:Nther_0432"/>
<keyword evidence="3" id="KW-1185">Reference proteome</keyword>
<keyword evidence="2" id="KW-0378">Hydrolase</keyword>
<name>B2A5T5_NATTJ</name>
<dbReference type="InterPro" id="IPR006680">
    <property type="entry name" value="Amidohydro-rel"/>
</dbReference>
<dbReference type="InterPro" id="IPR018228">
    <property type="entry name" value="DNase_TatD-rel_CS"/>
</dbReference>
<dbReference type="RefSeq" id="WP_012446915.1">
    <property type="nucleotide sequence ID" value="NC_010718.1"/>
</dbReference>
<dbReference type="Pfam" id="PF01979">
    <property type="entry name" value="Amidohydro_1"/>
    <property type="match status" value="1"/>
</dbReference>
<dbReference type="InterPro" id="IPR051781">
    <property type="entry name" value="Metallo-dep_Hydrolase"/>
</dbReference>